<reference evidence="2" key="2">
    <citation type="submission" date="2020-11" db="EMBL/GenBank/DDBJ databases">
        <authorList>
            <consortium name="DOE Joint Genome Institute"/>
            <person name="Kuo A."/>
            <person name="Miyauchi S."/>
            <person name="Kiss E."/>
            <person name="Drula E."/>
            <person name="Kohler A."/>
            <person name="Sanchez-Garcia M."/>
            <person name="Andreopoulos B."/>
            <person name="Barry K.W."/>
            <person name="Bonito G."/>
            <person name="Buee M."/>
            <person name="Carver A."/>
            <person name="Chen C."/>
            <person name="Cichocki N."/>
            <person name="Clum A."/>
            <person name="Culley D."/>
            <person name="Crous P.W."/>
            <person name="Fauchery L."/>
            <person name="Girlanda M."/>
            <person name="Hayes R."/>
            <person name="Keri Z."/>
            <person name="Labutti K."/>
            <person name="Lipzen A."/>
            <person name="Lombard V."/>
            <person name="Magnuson J."/>
            <person name="Maillard F."/>
            <person name="Morin E."/>
            <person name="Murat C."/>
            <person name="Nolan M."/>
            <person name="Ohm R."/>
            <person name="Pangilinan J."/>
            <person name="Pereira M."/>
            <person name="Perotto S."/>
            <person name="Peter M."/>
            <person name="Riley R."/>
            <person name="Sitrit Y."/>
            <person name="Stielow B."/>
            <person name="Szollosi G."/>
            <person name="Zifcakova L."/>
            <person name="Stursova M."/>
            <person name="Spatafora J.W."/>
            <person name="Tedersoo L."/>
            <person name="Vaario L.-M."/>
            <person name="Yamada A."/>
            <person name="Yan M."/>
            <person name="Wang P."/>
            <person name="Xu J."/>
            <person name="Bruns T."/>
            <person name="Baldrian P."/>
            <person name="Vilgalys R."/>
            <person name="Henrissat B."/>
            <person name="Grigoriev I.V."/>
            <person name="Hibbett D."/>
            <person name="Nagy L.G."/>
            <person name="Martin F.M."/>
        </authorList>
    </citation>
    <scope>NUCLEOTIDE SEQUENCE</scope>
    <source>
        <strain evidence="2">UH-Tt-Lm1</strain>
    </source>
</reference>
<dbReference type="OrthoDB" id="3315074at2759"/>
<comment type="caution">
    <text evidence="2">The sequence shown here is derived from an EMBL/GenBank/DDBJ whole genome shotgun (WGS) entry which is preliminary data.</text>
</comment>
<dbReference type="EMBL" id="WIUZ02000005">
    <property type="protein sequence ID" value="KAF9786621.1"/>
    <property type="molecule type" value="Genomic_DNA"/>
</dbReference>
<proteinExistence type="predicted"/>
<evidence type="ECO:0000313" key="3">
    <source>
        <dbReference type="Proteomes" id="UP000736335"/>
    </source>
</evidence>
<evidence type="ECO:0000313" key="2">
    <source>
        <dbReference type="EMBL" id="KAF9786621.1"/>
    </source>
</evidence>
<evidence type="ECO:0000256" key="1">
    <source>
        <dbReference type="SAM" id="MobiDB-lite"/>
    </source>
</evidence>
<feature type="region of interest" description="Disordered" evidence="1">
    <location>
        <begin position="118"/>
        <end position="140"/>
    </location>
</feature>
<name>A0A9P6HH02_9AGAM</name>
<dbReference type="AlphaFoldDB" id="A0A9P6HH02"/>
<gene>
    <name evidence="2" type="ORF">BJ322DRAFT_1019257</name>
</gene>
<protein>
    <submittedName>
        <fullName evidence="2">Uncharacterized protein</fullName>
    </submittedName>
</protein>
<organism evidence="2 3">
    <name type="scientific">Thelephora terrestris</name>
    <dbReference type="NCBI Taxonomy" id="56493"/>
    <lineage>
        <taxon>Eukaryota</taxon>
        <taxon>Fungi</taxon>
        <taxon>Dikarya</taxon>
        <taxon>Basidiomycota</taxon>
        <taxon>Agaricomycotina</taxon>
        <taxon>Agaricomycetes</taxon>
        <taxon>Thelephorales</taxon>
        <taxon>Thelephoraceae</taxon>
        <taxon>Thelephora</taxon>
    </lineage>
</organism>
<dbReference type="Proteomes" id="UP000736335">
    <property type="component" value="Unassembled WGS sequence"/>
</dbReference>
<reference evidence="2" key="1">
    <citation type="journal article" date="2020" name="Nat. Commun.">
        <title>Large-scale genome sequencing of mycorrhizal fungi provides insights into the early evolution of symbiotic traits.</title>
        <authorList>
            <person name="Miyauchi S."/>
            <person name="Kiss E."/>
            <person name="Kuo A."/>
            <person name="Drula E."/>
            <person name="Kohler A."/>
            <person name="Sanchez-Garcia M."/>
            <person name="Morin E."/>
            <person name="Andreopoulos B."/>
            <person name="Barry K.W."/>
            <person name="Bonito G."/>
            <person name="Buee M."/>
            <person name="Carver A."/>
            <person name="Chen C."/>
            <person name="Cichocki N."/>
            <person name="Clum A."/>
            <person name="Culley D."/>
            <person name="Crous P.W."/>
            <person name="Fauchery L."/>
            <person name="Girlanda M."/>
            <person name="Hayes R.D."/>
            <person name="Keri Z."/>
            <person name="LaButti K."/>
            <person name="Lipzen A."/>
            <person name="Lombard V."/>
            <person name="Magnuson J."/>
            <person name="Maillard F."/>
            <person name="Murat C."/>
            <person name="Nolan M."/>
            <person name="Ohm R.A."/>
            <person name="Pangilinan J."/>
            <person name="Pereira M.F."/>
            <person name="Perotto S."/>
            <person name="Peter M."/>
            <person name="Pfister S."/>
            <person name="Riley R."/>
            <person name="Sitrit Y."/>
            <person name="Stielow J.B."/>
            <person name="Szollosi G."/>
            <person name="Zifcakova L."/>
            <person name="Stursova M."/>
            <person name="Spatafora J.W."/>
            <person name="Tedersoo L."/>
            <person name="Vaario L.M."/>
            <person name="Yamada A."/>
            <person name="Yan M."/>
            <person name="Wang P."/>
            <person name="Xu J."/>
            <person name="Bruns T."/>
            <person name="Baldrian P."/>
            <person name="Vilgalys R."/>
            <person name="Dunand C."/>
            <person name="Henrissat B."/>
            <person name="Grigoriev I.V."/>
            <person name="Hibbett D."/>
            <person name="Nagy L.G."/>
            <person name="Martin F.M."/>
        </authorList>
    </citation>
    <scope>NUCLEOTIDE SEQUENCE</scope>
    <source>
        <strain evidence="2">UH-Tt-Lm1</strain>
    </source>
</reference>
<keyword evidence="3" id="KW-1185">Reference proteome</keyword>
<accession>A0A9P6HH02</accession>
<sequence length="212" mass="23582">MDSVQRPDAYLRRYILEAAGRDPRYLPLLPEFFTVPDNNPYASIAGNFYALYDAEAKYPSDLRYLFNPCLQLNPREITPFLPYVIRGDLVSLLDKDNTSSTLEGVAGELDPLGNVGHSAVTDPAPASNGGDYSPTSAPAMDPQSGSLSCYDVTFDMNWDFKTMTARDAVVASIRIMSWSARATGVEPSANDRLEPHDLPKDIYLRHMRRLDL</sequence>